<keyword evidence="3" id="KW-0560">Oxidoreductase</keyword>
<gene>
    <name evidence="4" type="ORF">D0Y65_015564</name>
</gene>
<dbReference type="PANTHER" id="PTHR23023">
    <property type="entry name" value="DIMETHYLANILINE MONOOXYGENASE"/>
    <property type="match status" value="1"/>
</dbReference>
<dbReference type="AlphaFoldDB" id="A0A445KDW9"/>
<evidence type="ECO:0000256" key="1">
    <source>
        <dbReference type="ARBA" id="ARBA00022630"/>
    </source>
</evidence>
<protein>
    <submittedName>
        <fullName evidence="4">Flavin-containing monooxygenase FMO GS-OX-like 9</fullName>
    </submittedName>
</protein>
<sequence>MLKKGGKKAPSHATPLKLPLAFTFYEDSGLGFWKGLGLQESSCSHTLVLWEKKLELCLEYMEKVKSIGLSESHHANKWGSKGLRGFAIVTMGHEERNQGYLYILNNNKVVDLHITAHKEFLQMGQNEMCLLGRDMISTTILFTQSHKMRRVRCKIVGNMATPPSYLPPNSPASLESTSRRTRQCTRLIRLTIRHLDQLRLVVHVNPSVRKALGPLKENFHTNLGTIAQYKSQFEIPKVSNSRKKSKNVCVTRARPSGLLLARVRKEGHKVVVLEQNHDIGGQWLYDPNVQEEDPLGRDPWLKMHSNIYESLTLMSPRQIMGSTNFLFLVKKGGDTMKFPSHTKFLSSHTNH</sequence>
<keyword evidence="5" id="KW-1185">Reference proteome</keyword>
<evidence type="ECO:0000256" key="2">
    <source>
        <dbReference type="ARBA" id="ARBA00022827"/>
    </source>
</evidence>
<evidence type="ECO:0000313" key="4">
    <source>
        <dbReference type="EMBL" id="RZC08900.1"/>
    </source>
</evidence>
<dbReference type="SUPFAM" id="SSF51905">
    <property type="entry name" value="FAD/NAD(P)-binding domain"/>
    <property type="match status" value="1"/>
</dbReference>
<keyword evidence="1" id="KW-0285">Flavoprotein</keyword>
<dbReference type="GO" id="GO:0004497">
    <property type="term" value="F:monooxygenase activity"/>
    <property type="evidence" value="ECO:0007669"/>
    <property type="project" value="UniProtKB-KW"/>
</dbReference>
<name>A0A445KDW9_GLYSO</name>
<dbReference type="InterPro" id="IPR050346">
    <property type="entry name" value="FMO-like"/>
</dbReference>
<dbReference type="Gene3D" id="3.50.50.60">
    <property type="entry name" value="FAD/NAD(P)-binding domain"/>
    <property type="match status" value="1"/>
</dbReference>
<organism evidence="4 5">
    <name type="scientific">Glycine soja</name>
    <name type="common">Wild soybean</name>
    <dbReference type="NCBI Taxonomy" id="3848"/>
    <lineage>
        <taxon>Eukaryota</taxon>
        <taxon>Viridiplantae</taxon>
        <taxon>Streptophyta</taxon>
        <taxon>Embryophyta</taxon>
        <taxon>Tracheophyta</taxon>
        <taxon>Spermatophyta</taxon>
        <taxon>Magnoliopsida</taxon>
        <taxon>eudicotyledons</taxon>
        <taxon>Gunneridae</taxon>
        <taxon>Pentapetalae</taxon>
        <taxon>rosids</taxon>
        <taxon>fabids</taxon>
        <taxon>Fabales</taxon>
        <taxon>Fabaceae</taxon>
        <taxon>Papilionoideae</taxon>
        <taxon>50 kb inversion clade</taxon>
        <taxon>NPAAA clade</taxon>
        <taxon>indigoferoid/millettioid clade</taxon>
        <taxon>Phaseoleae</taxon>
        <taxon>Glycine</taxon>
        <taxon>Glycine subgen. Soja</taxon>
    </lineage>
</organism>
<dbReference type="EMBL" id="QZWG01000006">
    <property type="protein sequence ID" value="RZC08900.1"/>
    <property type="molecule type" value="Genomic_DNA"/>
</dbReference>
<reference evidence="4 5" key="1">
    <citation type="submission" date="2018-09" db="EMBL/GenBank/DDBJ databases">
        <title>A high-quality reference genome of wild soybean provides a powerful tool to mine soybean genomes.</title>
        <authorList>
            <person name="Xie M."/>
            <person name="Chung C.Y.L."/>
            <person name="Li M.-W."/>
            <person name="Wong F.-L."/>
            <person name="Chan T.-F."/>
            <person name="Lam H.-M."/>
        </authorList>
    </citation>
    <scope>NUCLEOTIDE SEQUENCE [LARGE SCALE GENOMIC DNA]</scope>
    <source>
        <strain evidence="5">cv. W05</strain>
        <tissue evidence="4">Hypocotyl of etiolated seedlings</tissue>
    </source>
</reference>
<keyword evidence="4" id="KW-0503">Monooxygenase</keyword>
<proteinExistence type="predicted"/>
<comment type="caution">
    <text evidence="4">The sequence shown here is derived from an EMBL/GenBank/DDBJ whole genome shotgun (WGS) entry which is preliminary data.</text>
</comment>
<accession>A0A445KDW9</accession>
<dbReference type="Proteomes" id="UP000289340">
    <property type="component" value="Chromosome 6"/>
</dbReference>
<keyword evidence="2" id="KW-0274">FAD</keyword>
<evidence type="ECO:0000313" key="5">
    <source>
        <dbReference type="Proteomes" id="UP000289340"/>
    </source>
</evidence>
<evidence type="ECO:0000256" key="3">
    <source>
        <dbReference type="ARBA" id="ARBA00023002"/>
    </source>
</evidence>
<dbReference type="InterPro" id="IPR036188">
    <property type="entry name" value="FAD/NAD-bd_sf"/>
</dbReference>